<gene>
    <name evidence="5" type="ordered locus">Hprae_1353</name>
</gene>
<dbReference type="RefSeq" id="WP_014553513.1">
    <property type="nucleotide sequence ID" value="NC_017455.1"/>
</dbReference>
<dbReference type="eggNOG" id="COG0280">
    <property type="taxonomic scope" value="Bacteria"/>
</dbReference>
<organism evidence="5 6">
    <name type="scientific">Halanaerobium praevalens (strain ATCC 33744 / DSM 2228 / GSL)</name>
    <dbReference type="NCBI Taxonomy" id="572479"/>
    <lineage>
        <taxon>Bacteria</taxon>
        <taxon>Bacillati</taxon>
        <taxon>Bacillota</taxon>
        <taxon>Clostridia</taxon>
        <taxon>Halanaerobiales</taxon>
        <taxon>Halanaerobiaceae</taxon>
        <taxon>Halanaerobium</taxon>
    </lineage>
</organism>
<evidence type="ECO:0000313" key="6">
    <source>
        <dbReference type="Proteomes" id="UP000006866"/>
    </source>
</evidence>
<dbReference type="Pfam" id="PF01515">
    <property type="entry name" value="PTA_PTB"/>
    <property type="match status" value="1"/>
</dbReference>
<keyword evidence="3 5" id="KW-0012">Acyltransferase</keyword>
<dbReference type="Proteomes" id="UP000006866">
    <property type="component" value="Chromosome"/>
</dbReference>
<evidence type="ECO:0000256" key="3">
    <source>
        <dbReference type="ARBA" id="ARBA00023315"/>
    </source>
</evidence>
<dbReference type="PANTHER" id="PTHR43356:SF2">
    <property type="entry name" value="PHOSPHATE ACETYLTRANSFERASE"/>
    <property type="match status" value="1"/>
</dbReference>
<reference evidence="6" key="1">
    <citation type="submission" date="2010-10" db="EMBL/GenBank/DDBJ databases">
        <title>The complete genome of Halanaerobium praevalens DSM 2228.</title>
        <authorList>
            <consortium name="US DOE Joint Genome Institute (JGI-PGF)"/>
            <person name="Lucas S."/>
            <person name="Copeland A."/>
            <person name="Lapidus A."/>
            <person name="Glavina del Rio T."/>
            <person name="Dalin E."/>
            <person name="Tice H."/>
            <person name="Bruce D."/>
            <person name="Goodwin L."/>
            <person name="Pitluck S."/>
            <person name="Kyrpides N."/>
            <person name="Mavromatis K."/>
            <person name="Ivanova N."/>
            <person name="Ovchinnikova G."/>
            <person name="Chertkov O."/>
            <person name="Detter J.C."/>
            <person name="Han C."/>
            <person name="Larimer F."/>
            <person name="Land M."/>
            <person name="Hauser L."/>
            <person name="Markowitz V."/>
            <person name="Cheng J.-F."/>
            <person name="Hugenholtz P."/>
            <person name="Woyke T."/>
            <person name="Wu D."/>
            <person name="Tindall B."/>
            <person name="Pomrenke H.G."/>
            <person name="Brambilla E."/>
            <person name="Klenk H.-P."/>
            <person name="Eisen J.A."/>
        </authorList>
    </citation>
    <scope>NUCLEOTIDE SEQUENCE [LARGE SCALE GENOMIC DNA]</scope>
    <source>
        <strain evidence="6">ATCC 33744 / DSM 2228 / GSL</strain>
    </source>
</reference>
<reference evidence="5 6" key="2">
    <citation type="journal article" date="2011" name="Stand. Genomic Sci.">
        <title>Complete genome sequence of the extremely halophilic Halanaerobium praevalens type strain (GSL).</title>
        <authorList>
            <person name="Ivanova N."/>
            <person name="Sikorski J."/>
            <person name="Chertkov O."/>
            <person name="Nolan M."/>
            <person name="Lucas S."/>
            <person name="Hammon N."/>
            <person name="Deshpande S."/>
            <person name="Cheng J.F."/>
            <person name="Tapia R."/>
            <person name="Han C."/>
            <person name="Goodwin L."/>
            <person name="Pitluck S."/>
            <person name="Huntemann M."/>
            <person name="Liolios K."/>
            <person name="Pagani I."/>
            <person name="Mavromatis K."/>
            <person name="Ovchinikova G."/>
            <person name="Pati A."/>
            <person name="Chen A."/>
            <person name="Palaniappan K."/>
            <person name="Land M."/>
            <person name="Hauser L."/>
            <person name="Brambilla E.M."/>
            <person name="Kannan K.P."/>
            <person name="Rohde M."/>
            <person name="Tindall B.J."/>
            <person name="Goker M."/>
            <person name="Detter J.C."/>
            <person name="Woyke T."/>
            <person name="Bristow J."/>
            <person name="Eisen J.A."/>
            <person name="Markowitz V."/>
            <person name="Hugenholtz P."/>
            <person name="Kyrpides N.C."/>
            <person name="Klenk H.P."/>
            <person name="Lapidus A."/>
        </authorList>
    </citation>
    <scope>NUCLEOTIDE SEQUENCE [LARGE SCALE GENOMIC DNA]</scope>
    <source>
        <strain evidence="6">ATCC 33744 / DSM 2228 / GSL</strain>
    </source>
</reference>
<dbReference type="HOGENOM" id="CLU_056531_0_0_9"/>
<dbReference type="GO" id="GO:0050182">
    <property type="term" value="F:phosphate butyryltransferase activity"/>
    <property type="evidence" value="ECO:0007669"/>
    <property type="project" value="UniProtKB-EC"/>
</dbReference>
<dbReference type="STRING" id="572479.Hprae_1353"/>
<dbReference type="AlphaFoldDB" id="E3DMZ7"/>
<protein>
    <submittedName>
        <fullName evidence="5">Phosphate butyryltransferase</fullName>
        <ecNumber evidence="5">2.3.1.19</ecNumber>
    </submittedName>
</protein>
<feature type="domain" description="Phosphate acetyl/butaryl transferase" evidence="4">
    <location>
        <begin position="81"/>
        <end position="292"/>
    </location>
</feature>
<evidence type="ECO:0000313" key="5">
    <source>
        <dbReference type="EMBL" id="ADO77486.1"/>
    </source>
</evidence>
<dbReference type="Gene3D" id="3.40.718.10">
    <property type="entry name" value="Isopropylmalate Dehydrogenase"/>
    <property type="match status" value="1"/>
</dbReference>
<keyword evidence="2 5" id="KW-0808">Transferase</keyword>
<dbReference type="KEGG" id="hpk:Hprae_1353"/>
<evidence type="ECO:0000259" key="4">
    <source>
        <dbReference type="Pfam" id="PF01515"/>
    </source>
</evidence>
<evidence type="ECO:0000256" key="2">
    <source>
        <dbReference type="ARBA" id="ARBA00022679"/>
    </source>
</evidence>
<keyword evidence="6" id="KW-1185">Reference proteome</keyword>
<proteinExistence type="inferred from homology"/>
<accession>E3DMZ7</accession>
<name>E3DMZ7_HALPG</name>
<dbReference type="InterPro" id="IPR012147">
    <property type="entry name" value="P_Ac_Bu_trans"/>
</dbReference>
<dbReference type="NCBIfam" id="NF006045">
    <property type="entry name" value="PRK08190.1"/>
    <property type="match status" value="1"/>
</dbReference>
<dbReference type="OrthoDB" id="9774179at2"/>
<evidence type="ECO:0000256" key="1">
    <source>
        <dbReference type="ARBA" id="ARBA00005656"/>
    </source>
</evidence>
<dbReference type="SUPFAM" id="SSF53659">
    <property type="entry name" value="Isocitrate/Isopropylmalate dehydrogenase-like"/>
    <property type="match status" value="1"/>
</dbReference>
<dbReference type="EC" id="2.3.1.19" evidence="5"/>
<dbReference type="InterPro" id="IPR002505">
    <property type="entry name" value="PTA_PTB"/>
</dbReference>
<dbReference type="PIRSF" id="PIRSF000428">
    <property type="entry name" value="P_Ac_trans"/>
    <property type="match status" value="1"/>
</dbReference>
<dbReference type="EMBL" id="CP002175">
    <property type="protein sequence ID" value="ADO77486.1"/>
    <property type="molecule type" value="Genomic_DNA"/>
</dbReference>
<dbReference type="InterPro" id="IPR050500">
    <property type="entry name" value="Phos_Acetyltrans/Butyryltrans"/>
</dbReference>
<dbReference type="PANTHER" id="PTHR43356">
    <property type="entry name" value="PHOSPHATE ACETYLTRANSFERASE"/>
    <property type="match status" value="1"/>
</dbReference>
<dbReference type="PATRIC" id="fig|572479.3.peg.1369"/>
<comment type="similarity">
    <text evidence="1">Belongs to the phosphate acetyltransferase and butyryltransferase family.</text>
</comment>
<sequence>MFKNIEELIIEAKKTPALKLAVAAAGDEIVLKSVKKADEEGIIKPILIGDKKKINFVLDDLNYDFKGELISTNSKQESAQKCIELIAKRKADFPMKGYLTTKLILQALLNKEYGLRKDKLLSLVTMMYLEKKEKIIFMTDAGMNINPDLSDKKEIIINAVEMAQAVGIKKPKVAALAAIEKINPAMPCTLDAANLAKMADRGQILKAEVDGPLAFDNAISIEAAKHKGINSSVAGKADILLVPDIEAGNILYKALVFYAGLPAASLVLGAKVPLVLTSRADSFQTKFNSIVLGKMVTRGYKNLEKDL</sequence>